<dbReference type="GeneID" id="5708804"/>
<dbReference type="OrthoDB" id="115601at2157"/>
<dbReference type="AlphaFoldDB" id="A8MD60"/>
<gene>
    <name evidence="2" type="ordered locus">Cmaq_0882</name>
</gene>
<dbReference type="InterPro" id="IPR011990">
    <property type="entry name" value="TPR-like_helical_dom_sf"/>
</dbReference>
<dbReference type="EMBL" id="CP000852">
    <property type="protein sequence ID" value="ABW01716.1"/>
    <property type="molecule type" value="Genomic_DNA"/>
</dbReference>
<proteinExistence type="predicted"/>
<reference evidence="2 3" key="1">
    <citation type="submission" date="2007-10" db="EMBL/GenBank/DDBJ databases">
        <title>Complete sequence of Caldivirga maquilingensis IC-167.</title>
        <authorList>
            <consortium name="US DOE Joint Genome Institute"/>
            <person name="Copeland A."/>
            <person name="Lucas S."/>
            <person name="Lapidus A."/>
            <person name="Barry K."/>
            <person name="Glavina del Rio T."/>
            <person name="Dalin E."/>
            <person name="Tice H."/>
            <person name="Pitluck S."/>
            <person name="Saunders E."/>
            <person name="Brettin T."/>
            <person name="Bruce D."/>
            <person name="Detter J.C."/>
            <person name="Han C."/>
            <person name="Schmutz J."/>
            <person name="Larimer F."/>
            <person name="Land M."/>
            <person name="Hauser L."/>
            <person name="Kyrpides N."/>
            <person name="Ivanova N."/>
            <person name="Biddle J.F."/>
            <person name="Zhang Z."/>
            <person name="Fitz-Gibbon S.T."/>
            <person name="Lowe T.M."/>
            <person name="Saltikov C."/>
            <person name="House C.H."/>
            <person name="Richardson P."/>
        </authorList>
    </citation>
    <scope>NUCLEOTIDE SEQUENCE [LARGE SCALE GENOMIC DNA]</scope>
    <source>
        <strain evidence="3">ATCC 700844 / DSM 13496 / JCM 10307 / IC-167</strain>
    </source>
</reference>
<dbReference type="RefSeq" id="WP_012185935.1">
    <property type="nucleotide sequence ID" value="NC_009954.1"/>
</dbReference>
<feature type="repeat" description="TPR" evidence="1">
    <location>
        <begin position="40"/>
        <end position="73"/>
    </location>
</feature>
<keyword evidence="3" id="KW-1185">Reference proteome</keyword>
<dbReference type="SMART" id="SM00028">
    <property type="entry name" value="TPR"/>
    <property type="match status" value="3"/>
</dbReference>
<evidence type="ECO:0000256" key="1">
    <source>
        <dbReference type="PROSITE-ProRule" id="PRU00339"/>
    </source>
</evidence>
<dbReference type="KEGG" id="cma:Cmaq_0882"/>
<dbReference type="SUPFAM" id="SSF48452">
    <property type="entry name" value="TPR-like"/>
    <property type="match status" value="1"/>
</dbReference>
<evidence type="ECO:0000313" key="3">
    <source>
        <dbReference type="Proteomes" id="UP000001137"/>
    </source>
</evidence>
<evidence type="ECO:0000313" key="2">
    <source>
        <dbReference type="EMBL" id="ABW01716.1"/>
    </source>
</evidence>
<accession>A8MD60</accession>
<dbReference type="Pfam" id="PF12895">
    <property type="entry name" value="ANAPC3"/>
    <property type="match status" value="1"/>
</dbReference>
<protein>
    <submittedName>
        <fullName evidence="2">Tetratricopeptide TPR_2 repeat protein</fullName>
    </submittedName>
</protein>
<organism evidence="2 3">
    <name type="scientific">Caldivirga maquilingensis (strain ATCC 700844 / DSM 13496 / JCM 10307 / IC-167)</name>
    <dbReference type="NCBI Taxonomy" id="397948"/>
    <lineage>
        <taxon>Archaea</taxon>
        <taxon>Thermoproteota</taxon>
        <taxon>Thermoprotei</taxon>
        <taxon>Thermoproteales</taxon>
        <taxon>Thermoproteaceae</taxon>
        <taxon>Caldivirga</taxon>
    </lineage>
</organism>
<dbReference type="Gene3D" id="1.25.40.10">
    <property type="entry name" value="Tetratricopeptide repeat domain"/>
    <property type="match status" value="1"/>
</dbReference>
<keyword evidence="1" id="KW-0802">TPR repeat</keyword>
<sequence length="206" mass="23627">MNEEYCKALYKAAEASICLMEHSHGLRLYREYLLRCPEIPGAWHGLAICLEAVGDRKEALKAYEKALELNLRRNDAVSLLWGGWCAFKLGRHELAYRLFKESIEKNPNYAYTWHSLAVAAFKLGKREEGEAAMAKYRALIKERPYERRECEGISMLMDSLESLKKISSVDQGIIQVVEDLLMKSITKHKGKCTQLSNYYVNLSEGK</sequence>
<dbReference type="STRING" id="397948.Cmaq_0882"/>
<name>A8MD60_CALMQ</name>
<dbReference type="Proteomes" id="UP000001137">
    <property type="component" value="Chromosome"/>
</dbReference>
<dbReference type="PROSITE" id="PS50005">
    <property type="entry name" value="TPR"/>
    <property type="match status" value="1"/>
</dbReference>
<dbReference type="InterPro" id="IPR019734">
    <property type="entry name" value="TPR_rpt"/>
</dbReference>
<dbReference type="eggNOG" id="arCOG05195">
    <property type="taxonomic scope" value="Archaea"/>
</dbReference>
<dbReference type="HOGENOM" id="CLU_1381338_0_0_2"/>